<comment type="cofactor">
    <cofactor evidence="1">
        <name>(6R)-5,10-methylene-5,6,7,8-tetrahydrofolate</name>
        <dbReference type="ChEBI" id="CHEBI:15636"/>
    </cofactor>
</comment>
<dbReference type="GO" id="GO:0003904">
    <property type="term" value="F:deoxyribodipyrimidine photo-lyase activity"/>
    <property type="evidence" value="ECO:0007669"/>
    <property type="project" value="UniProtKB-EC"/>
</dbReference>
<feature type="site" description="Electron transfer via tryptophanyl radical" evidence="9">
    <location>
        <position position="309"/>
    </location>
</feature>
<keyword evidence="5 8" id="KW-0274">FAD</keyword>
<comment type="caution">
    <text evidence="12">The sequence shown here is derived from an EMBL/GenBank/DDBJ whole genome shotgun (WGS) entry which is preliminary data.</text>
</comment>
<dbReference type="PROSITE" id="PS00691">
    <property type="entry name" value="DNA_PHOTOLYASES_1_2"/>
    <property type="match status" value="1"/>
</dbReference>
<dbReference type="SUPFAM" id="SSF48173">
    <property type="entry name" value="Cryptochrome/photolyase FAD-binding domain"/>
    <property type="match status" value="1"/>
</dbReference>
<dbReference type="PROSITE" id="PS51645">
    <property type="entry name" value="PHR_CRY_ALPHA_BETA"/>
    <property type="match status" value="1"/>
</dbReference>
<dbReference type="GO" id="GO:0000719">
    <property type="term" value="P:photoreactive repair"/>
    <property type="evidence" value="ECO:0007669"/>
    <property type="project" value="UniProtKB-ARBA"/>
</dbReference>
<dbReference type="Proteomes" id="UP000242699">
    <property type="component" value="Unassembled WGS sequence"/>
</dbReference>
<dbReference type="EMBL" id="PXYT01000026">
    <property type="protein sequence ID" value="PSR27403.1"/>
    <property type="molecule type" value="Genomic_DNA"/>
</dbReference>
<dbReference type="GO" id="GO:0071949">
    <property type="term" value="F:FAD binding"/>
    <property type="evidence" value="ECO:0007669"/>
    <property type="project" value="TreeGrafter"/>
</dbReference>
<name>A0A2T2WYU7_9FIRM</name>
<evidence type="ECO:0000313" key="13">
    <source>
        <dbReference type="Proteomes" id="UP000242699"/>
    </source>
</evidence>
<dbReference type="FunFam" id="1.10.579.10:FF:000003">
    <property type="entry name" value="Deoxyribodipyrimidine photo-lyase"/>
    <property type="match status" value="1"/>
</dbReference>
<protein>
    <recommendedName>
        <fullName evidence="3">Deoxyribodipyrimidine photo-lyase</fullName>
        <ecNumber evidence="2">4.1.99.3</ecNumber>
    </recommendedName>
</protein>
<sequence length="486" mass="55803">MSKPIIVALRRDFRLDDNPALYHAAEEGQVIPVYVLDESAAPPVQSASFWWLIQSLKSLSLRLADRGVSLILRRGQYAVVLANLAASIGAYSVFWNEGIFPGEKKQDEQLRHRLSQHSVPFRVFPANYSSVFGTVMTQQNTPYRLYSPFFQQVLSILREQTPRVLPAPGDIKGFGVIPSDSVRSWESDASLNSGKLALYWQPGEEHQRAHWQHFLETSVEQYDSRGTYDNERGSSKLSGALHFGEISIRRVMKDLVDHYDVLNGTRQVPPGIQTFFKQLMWREFSAYLLYHFPSLADTPADRDWISFPWRHAPKSLKSWQEGHSGYPIIDAGMRQLRQMGWIPNRIRMIVASFLVKDLLISWQEGAKWFRERLVDADEASNGVSWQWISGTGFDHIPFFRIYNPVTQSHKFDSTGDYIRMWIPELAKLPLSLLHAPWQAPRDVLESFGVHLGDNYPLRIVHHEHARQRALNSYAEWKKPATESGSD</sequence>
<evidence type="ECO:0000256" key="3">
    <source>
        <dbReference type="ARBA" id="ARBA00014046"/>
    </source>
</evidence>
<evidence type="ECO:0000256" key="1">
    <source>
        <dbReference type="ARBA" id="ARBA00001932"/>
    </source>
</evidence>
<evidence type="ECO:0000256" key="5">
    <source>
        <dbReference type="ARBA" id="ARBA00022827"/>
    </source>
</evidence>
<dbReference type="Gene3D" id="1.25.40.80">
    <property type="match status" value="1"/>
</dbReference>
<feature type="binding site" evidence="8">
    <location>
        <begin position="375"/>
        <end position="377"/>
    </location>
    <ligand>
        <name>FAD</name>
        <dbReference type="ChEBI" id="CHEBI:57692"/>
    </ligand>
</feature>
<feature type="binding site" evidence="8">
    <location>
        <position position="222"/>
    </location>
    <ligand>
        <name>FAD</name>
        <dbReference type="ChEBI" id="CHEBI:57692"/>
    </ligand>
</feature>
<evidence type="ECO:0000256" key="10">
    <source>
        <dbReference type="RuleBase" id="RU004182"/>
    </source>
</evidence>
<evidence type="ECO:0000256" key="9">
    <source>
        <dbReference type="PIRSR" id="PIRSR602081-2"/>
    </source>
</evidence>
<dbReference type="InterPro" id="IPR002081">
    <property type="entry name" value="Cryptochrome/DNA_photolyase_1"/>
</dbReference>
<comment type="similarity">
    <text evidence="10">Belongs to the DNA photolyase family.</text>
</comment>
<dbReference type="PANTHER" id="PTHR11455">
    <property type="entry name" value="CRYPTOCHROME"/>
    <property type="match status" value="1"/>
</dbReference>
<dbReference type="GO" id="GO:0009416">
    <property type="term" value="P:response to light stimulus"/>
    <property type="evidence" value="ECO:0007669"/>
    <property type="project" value="TreeGrafter"/>
</dbReference>
<feature type="binding site" evidence="8">
    <location>
        <begin position="234"/>
        <end position="238"/>
    </location>
    <ligand>
        <name>FAD</name>
        <dbReference type="ChEBI" id="CHEBI:57692"/>
    </ligand>
</feature>
<feature type="domain" description="Photolyase/cryptochrome alpha/beta" evidence="11">
    <location>
        <begin position="3"/>
        <end position="129"/>
    </location>
</feature>
<dbReference type="InterPro" id="IPR006050">
    <property type="entry name" value="DNA_photolyase_N"/>
</dbReference>
<dbReference type="EC" id="4.1.99.3" evidence="2"/>
<dbReference type="PRINTS" id="PR00147">
    <property type="entry name" value="DNAPHOTLYASE"/>
</dbReference>
<comment type="catalytic activity">
    <reaction evidence="7">
        <text>cyclobutadipyrimidine (in DNA) = 2 pyrimidine residues (in DNA).</text>
        <dbReference type="EC" id="4.1.99.3"/>
    </reaction>
</comment>
<evidence type="ECO:0000256" key="2">
    <source>
        <dbReference type="ARBA" id="ARBA00013149"/>
    </source>
</evidence>
<dbReference type="AlphaFoldDB" id="A0A2T2WYU7"/>
<keyword evidence="12" id="KW-0456">Lyase</keyword>
<feature type="site" description="Electron transfer via tryptophanyl radical" evidence="9">
    <location>
        <position position="362"/>
    </location>
</feature>
<dbReference type="InterPro" id="IPR014729">
    <property type="entry name" value="Rossmann-like_a/b/a_fold"/>
</dbReference>
<dbReference type="SUPFAM" id="SSF52425">
    <property type="entry name" value="Cryptochrome/photolyase, N-terminal domain"/>
    <property type="match status" value="1"/>
</dbReference>
<organism evidence="12 13">
    <name type="scientific">Sulfobacillus benefaciens</name>
    <dbReference type="NCBI Taxonomy" id="453960"/>
    <lineage>
        <taxon>Bacteria</taxon>
        <taxon>Bacillati</taxon>
        <taxon>Bacillota</taxon>
        <taxon>Clostridia</taxon>
        <taxon>Eubacteriales</taxon>
        <taxon>Clostridiales Family XVII. Incertae Sedis</taxon>
        <taxon>Sulfobacillus</taxon>
    </lineage>
</organism>
<keyword evidence="6 10" id="KW-0157">Chromophore</keyword>
<evidence type="ECO:0000259" key="11">
    <source>
        <dbReference type="PROSITE" id="PS51645"/>
    </source>
</evidence>
<evidence type="ECO:0000313" key="12">
    <source>
        <dbReference type="EMBL" id="PSR27403.1"/>
    </source>
</evidence>
<accession>A0A2T2WYU7</accession>
<reference evidence="12 13" key="1">
    <citation type="journal article" date="2014" name="BMC Genomics">
        <title>Comparison of environmental and isolate Sulfobacillus genomes reveals diverse carbon, sulfur, nitrogen, and hydrogen metabolisms.</title>
        <authorList>
            <person name="Justice N.B."/>
            <person name="Norman A."/>
            <person name="Brown C.T."/>
            <person name="Singh A."/>
            <person name="Thomas B.C."/>
            <person name="Banfield J.F."/>
        </authorList>
    </citation>
    <scope>NUCLEOTIDE SEQUENCE [LARGE SCALE GENOMIC DNA]</scope>
    <source>
        <strain evidence="12">AMDSBA1</strain>
    </source>
</reference>
<dbReference type="Gene3D" id="3.40.50.620">
    <property type="entry name" value="HUPs"/>
    <property type="match status" value="1"/>
</dbReference>
<proteinExistence type="inferred from homology"/>
<dbReference type="Pfam" id="PF00875">
    <property type="entry name" value="DNA_photolyase"/>
    <property type="match status" value="1"/>
</dbReference>
<feature type="site" description="Electron transfer via tryptophanyl radical" evidence="9">
    <location>
        <position position="385"/>
    </location>
</feature>
<dbReference type="InterPro" id="IPR036134">
    <property type="entry name" value="Crypto/Photolyase_FAD-like_sf"/>
</dbReference>
<gene>
    <name evidence="12" type="ORF">C7B43_11705</name>
</gene>
<feature type="binding site" evidence="8">
    <location>
        <position position="275"/>
    </location>
    <ligand>
        <name>FAD</name>
        <dbReference type="ChEBI" id="CHEBI:57692"/>
    </ligand>
</feature>
<evidence type="ECO:0000256" key="8">
    <source>
        <dbReference type="PIRSR" id="PIRSR602081-1"/>
    </source>
</evidence>
<dbReference type="PANTHER" id="PTHR11455:SF9">
    <property type="entry name" value="CRYPTOCHROME CIRCADIAN CLOCK 5 ISOFORM X1"/>
    <property type="match status" value="1"/>
</dbReference>
<dbReference type="Pfam" id="PF03441">
    <property type="entry name" value="FAD_binding_7"/>
    <property type="match status" value="1"/>
</dbReference>
<dbReference type="InterPro" id="IPR018394">
    <property type="entry name" value="DNA_photolyase_1_CS_C"/>
</dbReference>
<dbReference type="GO" id="GO:0003677">
    <property type="term" value="F:DNA binding"/>
    <property type="evidence" value="ECO:0007669"/>
    <property type="project" value="TreeGrafter"/>
</dbReference>
<dbReference type="InterPro" id="IPR036155">
    <property type="entry name" value="Crypto/Photolyase_N_sf"/>
</dbReference>
<evidence type="ECO:0000256" key="4">
    <source>
        <dbReference type="ARBA" id="ARBA00022630"/>
    </source>
</evidence>
<dbReference type="Gene3D" id="1.10.579.10">
    <property type="entry name" value="DNA Cyclobutane Dipyrimidine Photolyase, subunit A, domain 3"/>
    <property type="match status" value="1"/>
</dbReference>
<evidence type="ECO:0000256" key="7">
    <source>
        <dbReference type="ARBA" id="ARBA00033999"/>
    </source>
</evidence>
<keyword evidence="4 8" id="KW-0285">Flavoprotein</keyword>
<evidence type="ECO:0000256" key="6">
    <source>
        <dbReference type="ARBA" id="ARBA00022991"/>
    </source>
</evidence>
<dbReference type="InterPro" id="IPR005101">
    <property type="entry name" value="Cryptochr/Photolyase_FAD-bd"/>
</dbReference>
<comment type="cofactor">
    <cofactor evidence="8">
        <name>FAD</name>
        <dbReference type="ChEBI" id="CHEBI:57692"/>
    </cofactor>
    <text evidence="8">Binds 1 FAD per subunit.</text>
</comment>